<organism evidence="1 2">
    <name type="scientific">Portunus trituberculatus</name>
    <name type="common">Swimming crab</name>
    <name type="synonym">Neptunus trituberculatus</name>
    <dbReference type="NCBI Taxonomy" id="210409"/>
    <lineage>
        <taxon>Eukaryota</taxon>
        <taxon>Metazoa</taxon>
        <taxon>Ecdysozoa</taxon>
        <taxon>Arthropoda</taxon>
        <taxon>Crustacea</taxon>
        <taxon>Multicrustacea</taxon>
        <taxon>Malacostraca</taxon>
        <taxon>Eumalacostraca</taxon>
        <taxon>Eucarida</taxon>
        <taxon>Decapoda</taxon>
        <taxon>Pleocyemata</taxon>
        <taxon>Brachyura</taxon>
        <taxon>Eubrachyura</taxon>
        <taxon>Portunoidea</taxon>
        <taxon>Portunidae</taxon>
        <taxon>Portuninae</taxon>
        <taxon>Portunus</taxon>
    </lineage>
</organism>
<protein>
    <submittedName>
        <fullName evidence="1">Uncharacterized protein</fullName>
    </submittedName>
</protein>
<dbReference type="AlphaFoldDB" id="A0A5B7E1G8"/>
<dbReference type="EMBL" id="VSRR010001687">
    <property type="protein sequence ID" value="MPC27073.1"/>
    <property type="molecule type" value="Genomic_DNA"/>
</dbReference>
<sequence length="77" mass="8995">MFHGLPAKELRKLAYEYALACKSLCILSAWERKQSATKEWYYAVRIHGSPPTADSEGFGRNVHCDEWIFSYWHLVCK</sequence>
<gene>
    <name evidence="1" type="ORF">E2C01_020228</name>
</gene>
<dbReference type="Proteomes" id="UP000324222">
    <property type="component" value="Unassembled WGS sequence"/>
</dbReference>
<accession>A0A5B7E1G8</accession>
<comment type="caution">
    <text evidence="1">The sequence shown here is derived from an EMBL/GenBank/DDBJ whole genome shotgun (WGS) entry which is preliminary data.</text>
</comment>
<evidence type="ECO:0000313" key="1">
    <source>
        <dbReference type="EMBL" id="MPC27073.1"/>
    </source>
</evidence>
<name>A0A5B7E1G8_PORTR</name>
<evidence type="ECO:0000313" key="2">
    <source>
        <dbReference type="Proteomes" id="UP000324222"/>
    </source>
</evidence>
<proteinExistence type="predicted"/>
<keyword evidence="2" id="KW-1185">Reference proteome</keyword>
<reference evidence="1 2" key="1">
    <citation type="submission" date="2019-05" db="EMBL/GenBank/DDBJ databases">
        <title>Another draft genome of Portunus trituberculatus and its Hox gene families provides insights of decapod evolution.</title>
        <authorList>
            <person name="Jeong J.-H."/>
            <person name="Song I."/>
            <person name="Kim S."/>
            <person name="Choi T."/>
            <person name="Kim D."/>
            <person name="Ryu S."/>
            <person name="Kim W."/>
        </authorList>
    </citation>
    <scope>NUCLEOTIDE SEQUENCE [LARGE SCALE GENOMIC DNA]</scope>
    <source>
        <tissue evidence="1">Muscle</tissue>
    </source>
</reference>